<reference evidence="1 2" key="1">
    <citation type="submission" date="2021-01" db="EMBL/GenBank/DDBJ databases">
        <title>Whole genome shotgun sequence of Verrucosispora gifhornensis NBRC 16317.</title>
        <authorList>
            <person name="Komaki H."/>
            <person name="Tamura T."/>
        </authorList>
    </citation>
    <scope>NUCLEOTIDE SEQUENCE [LARGE SCALE GENOMIC DNA]</scope>
    <source>
        <strain evidence="1 2">NBRC 16317</strain>
    </source>
</reference>
<dbReference type="Proteomes" id="UP000647860">
    <property type="component" value="Unassembled WGS sequence"/>
</dbReference>
<sequence length="78" mass="8823">MLPQLLLLLDRNVVLNETPDILGPGDWLIRAWLLAGEGRIDELKHLLFLERPAHTHDSVPIRTVWNYATGRASDTAAR</sequence>
<keyword evidence="2" id="KW-1185">Reference proteome</keyword>
<evidence type="ECO:0000313" key="1">
    <source>
        <dbReference type="EMBL" id="GIJ17345.1"/>
    </source>
</evidence>
<accession>A0ABQ4IHP6</accession>
<dbReference type="EMBL" id="BOPA01000027">
    <property type="protein sequence ID" value="GIJ17345.1"/>
    <property type="molecule type" value="Genomic_DNA"/>
</dbReference>
<dbReference type="RefSeq" id="WP_239089077.1">
    <property type="nucleotide sequence ID" value="NZ_BAAAGZ010000018.1"/>
</dbReference>
<organism evidence="1 2">
    <name type="scientific">Micromonospora gifhornensis</name>
    <dbReference type="NCBI Taxonomy" id="84594"/>
    <lineage>
        <taxon>Bacteria</taxon>
        <taxon>Bacillati</taxon>
        <taxon>Actinomycetota</taxon>
        <taxon>Actinomycetes</taxon>
        <taxon>Micromonosporales</taxon>
        <taxon>Micromonosporaceae</taxon>
        <taxon>Micromonospora</taxon>
    </lineage>
</organism>
<gene>
    <name evidence="1" type="ORF">Vgi01_40290</name>
</gene>
<comment type="caution">
    <text evidence="1">The sequence shown here is derived from an EMBL/GenBank/DDBJ whole genome shotgun (WGS) entry which is preliminary data.</text>
</comment>
<name>A0ABQ4IHP6_9ACTN</name>
<evidence type="ECO:0000313" key="2">
    <source>
        <dbReference type="Proteomes" id="UP000647860"/>
    </source>
</evidence>
<proteinExistence type="predicted"/>
<protein>
    <submittedName>
        <fullName evidence="1">Uncharacterized protein</fullName>
    </submittedName>
</protein>